<sequence length="130" mass="15174">MTLELGQTMSNLYMREKDVWGEEGIIWREVKGVEKHKNIVLGLWSCDCSSIAKMWNTGAEGRWDIVWKGTVRAKFRNLTLVLKIFFVLKEERRTNVCFRAFWQLIKGRFGNTRVCKMSLSVSSATYQWSG</sequence>
<keyword evidence="2" id="KW-1185">Reference proteome</keyword>
<reference evidence="1 2" key="1">
    <citation type="journal article" date="2020" name="Nature">
        <title>Six reference-quality genomes reveal evolution of bat adaptations.</title>
        <authorList>
            <person name="Jebb D."/>
            <person name="Huang Z."/>
            <person name="Pippel M."/>
            <person name="Hughes G.M."/>
            <person name="Lavrichenko K."/>
            <person name="Devanna P."/>
            <person name="Winkler S."/>
            <person name="Jermiin L.S."/>
            <person name="Skirmuntt E.C."/>
            <person name="Katzourakis A."/>
            <person name="Burkitt-Gray L."/>
            <person name="Ray D.A."/>
            <person name="Sullivan K.A.M."/>
            <person name="Roscito J.G."/>
            <person name="Kirilenko B.M."/>
            <person name="Davalos L.M."/>
            <person name="Corthals A.P."/>
            <person name="Power M.L."/>
            <person name="Jones G."/>
            <person name="Ransome R.D."/>
            <person name="Dechmann D.K.N."/>
            <person name="Locatelli A.G."/>
            <person name="Puechmaille S.J."/>
            <person name="Fedrigo O."/>
            <person name="Jarvis E.D."/>
            <person name="Hiller M."/>
            <person name="Vernes S.C."/>
            <person name="Myers E.W."/>
            <person name="Teeling E.C."/>
        </authorList>
    </citation>
    <scope>NUCLEOTIDE SEQUENCE [LARGE SCALE GENOMIC DNA]</scope>
    <source>
        <strain evidence="1">MRouAeg1</strain>
        <tissue evidence="1">Muscle</tissue>
    </source>
</reference>
<protein>
    <submittedName>
        <fullName evidence="1">Uncharacterized protein</fullName>
    </submittedName>
</protein>
<dbReference type="Proteomes" id="UP000593571">
    <property type="component" value="Unassembled WGS sequence"/>
</dbReference>
<dbReference type="AlphaFoldDB" id="A0A7J8G9Y1"/>
<evidence type="ECO:0000313" key="1">
    <source>
        <dbReference type="EMBL" id="KAF6456883.1"/>
    </source>
</evidence>
<gene>
    <name evidence="1" type="ORF">HJG63_011516</name>
</gene>
<evidence type="ECO:0000313" key="2">
    <source>
        <dbReference type="Proteomes" id="UP000593571"/>
    </source>
</evidence>
<accession>A0A7J8G9Y1</accession>
<dbReference type="EMBL" id="JACASE010000006">
    <property type="protein sequence ID" value="KAF6456883.1"/>
    <property type="molecule type" value="Genomic_DNA"/>
</dbReference>
<organism evidence="1 2">
    <name type="scientific">Rousettus aegyptiacus</name>
    <name type="common">Egyptian fruit bat</name>
    <name type="synonym">Pteropus aegyptiacus</name>
    <dbReference type="NCBI Taxonomy" id="9407"/>
    <lineage>
        <taxon>Eukaryota</taxon>
        <taxon>Metazoa</taxon>
        <taxon>Chordata</taxon>
        <taxon>Craniata</taxon>
        <taxon>Vertebrata</taxon>
        <taxon>Euteleostomi</taxon>
        <taxon>Mammalia</taxon>
        <taxon>Eutheria</taxon>
        <taxon>Laurasiatheria</taxon>
        <taxon>Chiroptera</taxon>
        <taxon>Yinpterochiroptera</taxon>
        <taxon>Pteropodoidea</taxon>
        <taxon>Pteropodidae</taxon>
        <taxon>Rousettinae</taxon>
        <taxon>Rousettus</taxon>
    </lineage>
</organism>
<name>A0A7J8G9Y1_ROUAE</name>
<proteinExistence type="predicted"/>
<comment type="caution">
    <text evidence="1">The sequence shown here is derived from an EMBL/GenBank/DDBJ whole genome shotgun (WGS) entry which is preliminary data.</text>
</comment>